<dbReference type="GO" id="GO:0008270">
    <property type="term" value="F:zinc ion binding"/>
    <property type="evidence" value="ECO:0007669"/>
    <property type="project" value="UniProtKB-KW"/>
</dbReference>
<proteinExistence type="inferred from homology"/>
<evidence type="ECO:0000313" key="8">
    <source>
        <dbReference type="EMBL" id="KAJ1528131.1"/>
    </source>
</evidence>
<dbReference type="CDD" id="cd15517">
    <property type="entry name" value="PHD_TCF19_like"/>
    <property type="match status" value="1"/>
</dbReference>
<dbReference type="EMBL" id="JAPTSV010000005">
    <property type="protein sequence ID" value="KAJ1528131.1"/>
    <property type="molecule type" value="Genomic_DNA"/>
</dbReference>
<dbReference type="InterPro" id="IPR052797">
    <property type="entry name" value="RegFact_GeneExpr_CellDeath"/>
</dbReference>
<keyword evidence="4" id="KW-0863">Zinc-finger</keyword>
<dbReference type="PROSITE" id="PS50157">
    <property type="entry name" value="ZINC_FINGER_C2H2_2"/>
    <property type="match status" value="2"/>
</dbReference>
<evidence type="ECO:0000313" key="9">
    <source>
        <dbReference type="Proteomes" id="UP001075354"/>
    </source>
</evidence>
<reference evidence="8" key="1">
    <citation type="submission" date="2022-12" db="EMBL/GenBank/DDBJ databases">
        <title>Chromosome-level genome assembly of the bean flower thrips Megalurothrips usitatus.</title>
        <authorList>
            <person name="Ma L."/>
            <person name="Liu Q."/>
            <person name="Li H."/>
            <person name="Cai W."/>
        </authorList>
    </citation>
    <scope>NUCLEOTIDE SEQUENCE</scope>
    <source>
        <strain evidence="8">Cailab_2022a</strain>
    </source>
</reference>
<evidence type="ECO:0000259" key="7">
    <source>
        <dbReference type="PROSITE" id="PS50600"/>
    </source>
</evidence>
<evidence type="ECO:0000256" key="5">
    <source>
        <dbReference type="SAM" id="MobiDB-lite"/>
    </source>
</evidence>
<keyword evidence="2" id="KW-0645">Protease</keyword>
<dbReference type="SMART" id="SM00355">
    <property type="entry name" value="ZnF_C2H2"/>
    <property type="match status" value="3"/>
</dbReference>
<feature type="domain" description="Ubiquitin-like protease family profile" evidence="7">
    <location>
        <begin position="901"/>
        <end position="1060"/>
    </location>
</feature>
<dbReference type="Gene3D" id="3.40.395.10">
    <property type="entry name" value="Adenoviral Proteinase, Chain A"/>
    <property type="match status" value="1"/>
</dbReference>
<evidence type="ECO:0000256" key="3">
    <source>
        <dbReference type="ARBA" id="ARBA00022801"/>
    </source>
</evidence>
<dbReference type="InterPro" id="IPR038765">
    <property type="entry name" value="Papain-like_cys_pep_sf"/>
</dbReference>
<dbReference type="PROSITE" id="PS50600">
    <property type="entry name" value="ULP_PROTEASE"/>
    <property type="match status" value="1"/>
</dbReference>
<name>A0AAV7XSX4_9NEOP</name>
<dbReference type="InterPro" id="IPR013087">
    <property type="entry name" value="Znf_C2H2_type"/>
</dbReference>
<evidence type="ECO:0000256" key="4">
    <source>
        <dbReference type="PROSITE-ProRule" id="PRU00042"/>
    </source>
</evidence>
<organism evidence="8 9">
    <name type="scientific">Megalurothrips usitatus</name>
    <name type="common">bean blossom thrips</name>
    <dbReference type="NCBI Taxonomy" id="439358"/>
    <lineage>
        <taxon>Eukaryota</taxon>
        <taxon>Metazoa</taxon>
        <taxon>Ecdysozoa</taxon>
        <taxon>Arthropoda</taxon>
        <taxon>Hexapoda</taxon>
        <taxon>Insecta</taxon>
        <taxon>Pterygota</taxon>
        <taxon>Neoptera</taxon>
        <taxon>Paraneoptera</taxon>
        <taxon>Thysanoptera</taxon>
        <taxon>Terebrantia</taxon>
        <taxon>Thripoidea</taxon>
        <taxon>Thripidae</taxon>
        <taxon>Megalurothrips</taxon>
    </lineage>
</organism>
<evidence type="ECO:0000256" key="2">
    <source>
        <dbReference type="ARBA" id="ARBA00022670"/>
    </source>
</evidence>
<dbReference type="PANTHER" id="PTHR33936:SF25">
    <property type="entry name" value="C2H2-TYPE DOMAIN-CONTAINING PROTEIN"/>
    <property type="match status" value="1"/>
</dbReference>
<comment type="caution">
    <text evidence="8">The sequence shown here is derived from an EMBL/GenBank/DDBJ whole genome shotgun (WGS) entry which is preliminary data.</text>
</comment>
<comment type="similarity">
    <text evidence="1">Belongs to the peptidase C48 family.</text>
</comment>
<dbReference type="Pfam" id="PF10551">
    <property type="entry name" value="MULE"/>
    <property type="match status" value="1"/>
</dbReference>
<dbReference type="AlphaFoldDB" id="A0AAV7XSX4"/>
<dbReference type="InterPro" id="IPR018289">
    <property type="entry name" value="MULE_transposase_dom"/>
</dbReference>
<dbReference type="PANTHER" id="PTHR33936">
    <property type="entry name" value="PROTEIN CBG17840"/>
    <property type="match status" value="1"/>
</dbReference>
<protein>
    <submittedName>
        <fullName evidence="8">Uncharacterized protein</fullName>
    </submittedName>
</protein>
<keyword evidence="4" id="KW-0479">Metal-binding</keyword>
<gene>
    <name evidence="8" type="ORF">ONE63_008045</name>
</gene>
<dbReference type="GO" id="GO:0006508">
    <property type="term" value="P:proteolysis"/>
    <property type="evidence" value="ECO:0007669"/>
    <property type="project" value="UniProtKB-KW"/>
</dbReference>
<keyword evidence="3" id="KW-0378">Hydrolase</keyword>
<accession>A0AAV7XSX4</accession>
<dbReference type="Gene3D" id="3.30.160.60">
    <property type="entry name" value="Classic Zinc Finger"/>
    <property type="match status" value="1"/>
</dbReference>
<dbReference type="Pfam" id="PF02902">
    <property type="entry name" value="Peptidase_C48"/>
    <property type="match status" value="1"/>
</dbReference>
<dbReference type="PROSITE" id="PS00028">
    <property type="entry name" value="ZINC_FINGER_C2H2_1"/>
    <property type="match status" value="1"/>
</dbReference>
<dbReference type="SUPFAM" id="SSF54001">
    <property type="entry name" value="Cysteine proteinases"/>
    <property type="match status" value="1"/>
</dbReference>
<feature type="domain" description="C2H2-type" evidence="6">
    <location>
        <begin position="79"/>
        <end position="114"/>
    </location>
</feature>
<keyword evidence="9" id="KW-1185">Reference proteome</keyword>
<sequence>MEESELSDDFVQATKKVKPLNNITATDTEEELKSDEEQKSEVSSHFSCQYCKIKFTFKTNCTRHERSCSANSGKQSARFPCPHCQAPFTRRHHLNTHLKKCSSLAPKQHQSKRQTPCLVKNCEAKFYFKTELIEHLSSAHKDDITIKPKIPKTFKSMAEFLEWKEKEEESTFSFFTARKGQSESTAKHYYCQHDGSGKVHSMRKSSRKNSKGRIRVGHYCMAKMKVSVDVDNVEFVHVVYYPTHSHKCKKEDMLHHPLPAAMSKFIDEKLAENIPPTIVYELVKERFLPKNTPNVQDYRANILTKKRVLIYKPYGGKVVYGPEDIDELPDSHDLFMFAFQTDRQLDLMRKHGSKILIVDETHGTNHYKYQLLTVMVVDENRRGWPVAHLITSKSDGNTLKFFFQTLKSCCDDVPLNCVITDDDPALINAMEAGFSERLRHLLCKWHVIKNLKENLRSKVPHDLVEIMLSEMKVILNAESESLFLKLKDGFINKYKSNPDASKYMSYLNSYYWPRAQKWAMFFRNFPHAEVNTTGHIESFHSRLKRVHLKRKVNKRLDDLINILYDVEWQDYCTRLQEASIGFSVQPQLILDRHKRGLLMEDDMIIEQTLDRLWEVKSATGKKETYIVERYKVSCNFDHCFSKCLKPECHGLCAHLFSCSCPDHHPLCKHIHKVQSFLTRGDPFCPVDEEEFYNFETLKRNEELDLNIEFETLDVEESKSSDERKRKIIVERLQSNVSLLQQFINAAQGNCVPEHSLIHVDAVLSDLVRGLEPVKPQQQADVLSVLSMQPAVSYAPNEKLKTQMSQLASFRRPQKRKKKDETSVLAAKKKAAIENLLNCASNEDANDNPDSDDDCDNYDLHTTPLPQTYFTLPSSYVTDPFDFVLRCGVVEISLIHLKSLELHLLDGEEEMLKKRDPIFRCGWLYDTIINAFMSRLSEKYENVFTLSSDHVNLAQRGISNVDYLSSYKEILQNKEMVLCPVNFTDHWCILLICIKEKEIRYYNPLQAPLGKTVVSVLTQMVRDLRTVFPSPIPWKIKVIQRPKKTDSLSCGPLICQYAIETVDASTVFHSVYEVRKFIYDFIVGKCLKRSTHFSEQCGSCGVELSSDCDVNSWICCSSCDQWFHTSCTANITKGPFVCQ</sequence>
<keyword evidence="4" id="KW-0862">Zinc</keyword>
<feature type="region of interest" description="Disordered" evidence="5">
    <location>
        <begin position="1"/>
        <end position="38"/>
    </location>
</feature>
<dbReference type="InterPro" id="IPR003653">
    <property type="entry name" value="Peptidase_C48_C"/>
</dbReference>
<evidence type="ECO:0000256" key="1">
    <source>
        <dbReference type="ARBA" id="ARBA00005234"/>
    </source>
</evidence>
<evidence type="ECO:0000259" key="6">
    <source>
        <dbReference type="PROSITE" id="PS50157"/>
    </source>
</evidence>
<dbReference type="GO" id="GO:0008234">
    <property type="term" value="F:cysteine-type peptidase activity"/>
    <property type="evidence" value="ECO:0007669"/>
    <property type="project" value="InterPro"/>
</dbReference>
<feature type="domain" description="C2H2-type" evidence="6">
    <location>
        <begin position="46"/>
        <end position="76"/>
    </location>
</feature>
<dbReference type="Proteomes" id="UP001075354">
    <property type="component" value="Chromosome 5"/>
</dbReference>